<dbReference type="Pfam" id="PF02566">
    <property type="entry name" value="OsmC"/>
    <property type="match status" value="1"/>
</dbReference>
<dbReference type="Gene3D" id="3.30.300.20">
    <property type="match status" value="1"/>
</dbReference>
<evidence type="ECO:0000256" key="1">
    <source>
        <dbReference type="ARBA" id="ARBA00007378"/>
    </source>
</evidence>
<gene>
    <name evidence="2" type="ORF">EL17_07950</name>
</gene>
<dbReference type="PANTHER" id="PTHR33797:SF2">
    <property type="entry name" value="ORGANIC HYDROPEROXIDE RESISTANCE PROTEIN-LIKE"/>
    <property type="match status" value="1"/>
</dbReference>
<dbReference type="InterPro" id="IPR015946">
    <property type="entry name" value="KH_dom-like_a/b"/>
</dbReference>
<dbReference type="EMBL" id="JMIH01000016">
    <property type="protein sequence ID" value="KEO74069.1"/>
    <property type="molecule type" value="Genomic_DNA"/>
</dbReference>
<name>A0A074KYP7_9BACT</name>
<dbReference type="RefSeq" id="WP_035072841.1">
    <property type="nucleotide sequence ID" value="NZ_JMIH01000016.1"/>
</dbReference>
<comment type="caution">
    <text evidence="2">The sequence shown here is derived from an EMBL/GenBank/DDBJ whole genome shotgun (WGS) entry which is preliminary data.</text>
</comment>
<dbReference type="InterPro" id="IPR036102">
    <property type="entry name" value="OsmC/Ohrsf"/>
</dbReference>
<dbReference type="SUPFAM" id="SSF82784">
    <property type="entry name" value="OsmC-like"/>
    <property type="match status" value="1"/>
</dbReference>
<keyword evidence="3" id="KW-1185">Reference proteome</keyword>
<reference evidence="2 3" key="1">
    <citation type="submission" date="2014-04" db="EMBL/GenBank/DDBJ databases">
        <title>Characterization and application of a salt tolerant electro-active bacterium.</title>
        <authorList>
            <person name="Yang L."/>
            <person name="Wei S."/>
            <person name="Tay Q.X.M."/>
        </authorList>
    </citation>
    <scope>NUCLEOTIDE SEQUENCE [LARGE SCALE GENOMIC DNA]</scope>
    <source>
        <strain evidence="2 3">LY1</strain>
    </source>
</reference>
<dbReference type="STRING" id="1048983.EL17_07950"/>
<evidence type="ECO:0000313" key="3">
    <source>
        <dbReference type="Proteomes" id="UP000027821"/>
    </source>
</evidence>
<dbReference type="AlphaFoldDB" id="A0A074KYP7"/>
<dbReference type="Proteomes" id="UP000027821">
    <property type="component" value="Unassembled WGS sequence"/>
</dbReference>
<proteinExistence type="inferred from homology"/>
<sequence>MNILYSTYATATGGRNGKVKSETGALDVEVRSPESLGGPKGDYLNPEILFAGGYAACFDSALNLVIKNKKIKTGTTSTTAHVKLGKSEDGAFGLSVTLEVKVPGVDQQTAEQLVASAHKVCPYSNATRGNIEVELLIKTGEDEGA</sequence>
<dbReference type="InterPro" id="IPR019953">
    <property type="entry name" value="OHR"/>
</dbReference>
<dbReference type="OrthoDB" id="9797508at2"/>
<evidence type="ECO:0000313" key="2">
    <source>
        <dbReference type="EMBL" id="KEO74069.1"/>
    </source>
</evidence>
<accession>A0A074KYP7</accession>
<dbReference type="Gene3D" id="2.20.25.10">
    <property type="match status" value="1"/>
</dbReference>
<dbReference type="eggNOG" id="COG1764">
    <property type="taxonomic scope" value="Bacteria"/>
</dbReference>
<dbReference type="InterPro" id="IPR003718">
    <property type="entry name" value="OsmC/Ohr_fam"/>
</dbReference>
<protein>
    <submittedName>
        <fullName evidence="2">Organic hydroperoxide resistance protein</fullName>
    </submittedName>
</protein>
<comment type="similarity">
    <text evidence="1">Belongs to the OsmC/Ohr family.</text>
</comment>
<organism evidence="2 3">
    <name type="scientific">Anditalea andensis</name>
    <dbReference type="NCBI Taxonomy" id="1048983"/>
    <lineage>
        <taxon>Bacteria</taxon>
        <taxon>Pseudomonadati</taxon>
        <taxon>Bacteroidota</taxon>
        <taxon>Cytophagia</taxon>
        <taxon>Cytophagales</taxon>
        <taxon>Cytophagaceae</taxon>
        <taxon>Anditalea</taxon>
    </lineage>
</organism>
<dbReference type="PANTHER" id="PTHR33797">
    <property type="entry name" value="ORGANIC HYDROPEROXIDE RESISTANCE PROTEIN-LIKE"/>
    <property type="match status" value="1"/>
</dbReference>
<dbReference type="GO" id="GO:0006979">
    <property type="term" value="P:response to oxidative stress"/>
    <property type="evidence" value="ECO:0007669"/>
    <property type="project" value="InterPro"/>
</dbReference>
<dbReference type="NCBIfam" id="TIGR03561">
    <property type="entry name" value="organ_hyd_perox"/>
    <property type="match status" value="1"/>
</dbReference>